<evidence type="ECO:0008006" key="3">
    <source>
        <dbReference type="Google" id="ProtNLM"/>
    </source>
</evidence>
<organism evidence="1 2">
    <name type="scientific">Mycolicibacterium parafortuitum</name>
    <name type="common">Mycobacterium parafortuitum</name>
    <dbReference type="NCBI Taxonomy" id="39692"/>
    <lineage>
        <taxon>Bacteria</taxon>
        <taxon>Bacillati</taxon>
        <taxon>Actinomycetota</taxon>
        <taxon>Actinomycetes</taxon>
        <taxon>Mycobacteriales</taxon>
        <taxon>Mycobacteriaceae</taxon>
        <taxon>Mycolicibacterium</taxon>
    </lineage>
</organism>
<dbReference type="EMBL" id="UEGS01000001">
    <property type="protein sequence ID" value="SRX81358.1"/>
    <property type="molecule type" value="Genomic_DNA"/>
</dbReference>
<dbReference type="InterPro" id="IPR021269">
    <property type="entry name" value="DUF2848"/>
</dbReference>
<reference evidence="1 2" key="1">
    <citation type="submission" date="2018-05" db="EMBL/GenBank/DDBJ databases">
        <authorList>
            <consortium name="IHU Genomes"/>
        </authorList>
    </citation>
    <scope>NUCLEOTIDE SEQUENCE [LARGE SCALE GENOMIC DNA]</scope>
    <source>
        <strain evidence="1 2">P7335</strain>
    </source>
</reference>
<accession>A0A375YJP0</accession>
<dbReference type="STRING" id="39692.BST38_22390"/>
<proteinExistence type="predicted"/>
<dbReference type="AlphaFoldDB" id="A0A375YJP0"/>
<protein>
    <recommendedName>
        <fullName evidence="3">DUF2848 domain-containing protein</fullName>
    </recommendedName>
</protein>
<evidence type="ECO:0000313" key="1">
    <source>
        <dbReference type="EMBL" id="SRX81358.1"/>
    </source>
</evidence>
<evidence type="ECO:0000313" key="2">
    <source>
        <dbReference type="Proteomes" id="UP000252008"/>
    </source>
</evidence>
<name>A0A375YJP0_MYCPF</name>
<dbReference type="Proteomes" id="UP000252008">
    <property type="component" value="Unassembled WGS sequence"/>
</dbReference>
<keyword evidence="2" id="KW-1185">Reference proteome</keyword>
<dbReference type="RefSeq" id="WP_083145677.1">
    <property type="nucleotide sequence ID" value="NZ_MVID01000025.1"/>
</dbReference>
<sequence length="238" mass="25208">MPLQFAVQSLTGDAATVSVDVRRLYNFGYAGRDAASIQEHIDELVELGLPAPGSVPALFPLPPRLATTDGVISVTGTDSYGEVEYAMIRADDGQWYVTVASDHSDFEIEKLSTSKSKTVYPDVVAGTVWPLAEVREGWDDLVLTNRRTDADGTEVVQQSPVATLLPPEALLSVLEERTGGEIPVGTIVLSGTVAGLPATGAPSWEVSLEDPIRGRSITLSYAVDQLLAELVGAAARAS</sequence>
<gene>
    <name evidence="1" type="ORF">MPP7335_03108</name>
</gene>
<dbReference type="Pfam" id="PF11010">
    <property type="entry name" value="DUF2848"/>
    <property type="match status" value="1"/>
</dbReference>